<feature type="region of interest" description="Disordered" evidence="2">
    <location>
        <begin position="753"/>
        <end position="780"/>
    </location>
</feature>
<dbReference type="SMART" id="SM00327">
    <property type="entry name" value="VWA"/>
    <property type="match status" value="1"/>
</dbReference>
<dbReference type="PROSITE" id="PS50234">
    <property type="entry name" value="VWFA"/>
    <property type="match status" value="1"/>
</dbReference>
<keyword evidence="3" id="KW-0472">Membrane</keyword>
<feature type="region of interest" description="Disordered" evidence="2">
    <location>
        <begin position="591"/>
        <end position="612"/>
    </location>
</feature>
<feature type="compositionally biased region" description="Low complexity" evidence="2">
    <location>
        <begin position="1268"/>
        <end position="1277"/>
    </location>
</feature>
<feature type="transmembrane region" description="Helical" evidence="3">
    <location>
        <begin position="20"/>
        <end position="41"/>
    </location>
</feature>
<dbReference type="AlphaFoldDB" id="A0A1G9WNY0"/>
<name>A0A1G9WNY0_9EURY</name>
<keyword evidence="3" id="KW-0812">Transmembrane</keyword>
<keyword evidence="3" id="KW-1133">Transmembrane helix</keyword>
<accession>A0A1G9WNY0</accession>
<dbReference type="CDD" id="cd00198">
    <property type="entry name" value="vWFA"/>
    <property type="match status" value="1"/>
</dbReference>
<gene>
    <name evidence="5" type="ORF">SAMN05192554_108175</name>
</gene>
<evidence type="ECO:0000256" key="2">
    <source>
        <dbReference type="SAM" id="MobiDB-lite"/>
    </source>
</evidence>
<reference evidence="5 6" key="1">
    <citation type="submission" date="2016-10" db="EMBL/GenBank/DDBJ databases">
        <authorList>
            <person name="de Groot N.N."/>
        </authorList>
    </citation>
    <scope>NUCLEOTIDE SEQUENCE [LARGE SCALE GENOMIC DNA]</scope>
    <source>
        <strain evidence="6">EB21,IBRC-M 10013,KCTC 4048</strain>
    </source>
</reference>
<dbReference type="InterPro" id="IPR055713">
    <property type="entry name" value="DUF7289"/>
</dbReference>
<feature type="coiled-coil region" evidence="1">
    <location>
        <begin position="46"/>
        <end position="73"/>
    </location>
</feature>
<dbReference type="STRING" id="996166.SAMN05192554_108175"/>
<feature type="compositionally biased region" description="Low complexity" evidence="2">
    <location>
        <begin position="1194"/>
        <end position="1208"/>
    </location>
</feature>
<dbReference type="SUPFAM" id="SSF53300">
    <property type="entry name" value="vWA-like"/>
    <property type="match status" value="1"/>
</dbReference>
<proteinExistence type="predicted"/>
<evidence type="ECO:0000256" key="1">
    <source>
        <dbReference type="SAM" id="Coils"/>
    </source>
</evidence>
<dbReference type="Pfam" id="PF00092">
    <property type="entry name" value="VWA"/>
    <property type="match status" value="1"/>
</dbReference>
<dbReference type="InterPro" id="IPR036465">
    <property type="entry name" value="vWFA_dom_sf"/>
</dbReference>
<protein>
    <submittedName>
        <fullName evidence="5">von Willebrand factor type A domain-containing protein</fullName>
    </submittedName>
</protein>
<dbReference type="InterPro" id="IPR002035">
    <property type="entry name" value="VWF_A"/>
</dbReference>
<dbReference type="Gene3D" id="3.40.50.410">
    <property type="entry name" value="von Willebrand factor, type A domain"/>
    <property type="match status" value="1"/>
</dbReference>
<sequence>MSSILPPLGPSERRAASAIVGLVLLFGMVMVGAGLILMASMSATEQVQQQNELDNAELSLQEASVRLQTLSYQDDDDVASFDLAGRSSDDVRIESNGNLTFQLNGEGACTARMELGSIVYRNDEGQSVAYQAGGVWRDDGDGVSLVSPPGLTYQTEQVDNRTVRSVDFPVVNVQGDLNSASGEVTARQVDNPGGPNMEQQLCLPVSENSTIDRVRSMTITVSNNTYYEAWERYLDDEFGDEIPLREPHKEVDDANQTLRYTVPLGQDLSPDEFTIDDAPILGGFYSGSAAGEINLKQNGLLDSYDGSQGTYASQPENWGEGNIYTNSRVAIKNSDVNGSIYSGSGVELKESYLVNGDVYFNNSTGSDLSASGGGTITGETDNGTHIPPLPAVDDRIEAALNTTADANHNNRTDVIQNNVTTLSTGETATLESPGVFYLDSLNVPQDATLVLDTSSGDVVLAVEEKVEVAPGAEIRVQGDGQARMFVGGESGNQLSLDSSRVGVHNGSQYTNRSDGLWFYCKSGCSGEFLDGSRFTGVVYGPGDAGGVFGIGKESEVFGALAVDRIDTTAGNNGEGNTRAELHFDTSVQTAEFDRNGDGTPDSEEGSSGGVPEKYDECPDIEAMGVNGCQPVNEDETANALIVNQSHAKLTVVGSMVADNRTQTREVGEREPLDVVFVIDDSGSMGNPEVNEITDGAIELDGGWTAWETPEEASYVDPDDHEYGWAWVPEDTVWEVRYLEPGAMGQETEYLTEDERADLEKDNSGDNDGVAEIRRVDDSGGDVTIPDGQIWLVSNNPYADEGDAGTGSTQWVYEGQTIDTANWNYVRMYGLGNDPTDERADAMRTFIGMLNASNGDRVGAIEFTTNGWYDTETVWQIENGNDFDGANSSLSLNSEGGTPMEEAIRGGAAELQDGDNDNKVMILLTDGRPDGTPGGVIGAADDVNDNIQIQTVGLGGNTNTSLLQDIADETGGNYSQVGDSEQLNETFRQIAGQVTEQQYNVIEYKDTTVEISIDDETVTLSGNANDPTATSRPSRTINIADTLGFDEEQVDQYVGTLLSAEATTYACDNVSETGDTQSHDGTTYDEVTCESREAGTFDQINNSSKSDHEIYVDGESIPDASEFDTGWFKDESFRQVINDYDSSLIADTDGDSTADEFSLGENDAVIVVRTNSSNSDTDYVVLHFEAWNEGPWVVNGSDDGSSQVVGDDSSIPDPTDDNSYVIDIDQSNVELGNESASIVALPGDVVDRAVTGDAGGTPTARLVPSQSGASAARARSAV</sequence>
<evidence type="ECO:0000313" key="5">
    <source>
        <dbReference type="EMBL" id="SDM86238.1"/>
    </source>
</evidence>
<keyword evidence="6" id="KW-1185">Reference proteome</keyword>
<organism evidence="5 6">
    <name type="scientific">Haloarchaeobius iranensis</name>
    <dbReference type="NCBI Taxonomy" id="996166"/>
    <lineage>
        <taxon>Archaea</taxon>
        <taxon>Methanobacteriati</taxon>
        <taxon>Methanobacteriota</taxon>
        <taxon>Stenosarchaea group</taxon>
        <taxon>Halobacteria</taxon>
        <taxon>Halobacteriales</taxon>
        <taxon>Halorubellaceae</taxon>
        <taxon>Haloarchaeobius</taxon>
    </lineage>
</organism>
<feature type="region of interest" description="Disordered" evidence="2">
    <location>
        <begin position="1194"/>
        <end position="1217"/>
    </location>
</feature>
<dbReference type="Proteomes" id="UP000199370">
    <property type="component" value="Unassembled WGS sequence"/>
</dbReference>
<dbReference type="Pfam" id="PF23960">
    <property type="entry name" value="DUF7289"/>
    <property type="match status" value="1"/>
</dbReference>
<feature type="domain" description="VWFA" evidence="4">
    <location>
        <begin position="840"/>
        <end position="989"/>
    </location>
</feature>
<keyword evidence="1" id="KW-0175">Coiled coil</keyword>
<evidence type="ECO:0000313" key="6">
    <source>
        <dbReference type="Proteomes" id="UP000199370"/>
    </source>
</evidence>
<dbReference type="EMBL" id="FNIA01000008">
    <property type="protein sequence ID" value="SDM86238.1"/>
    <property type="molecule type" value="Genomic_DNA"/>
</dbReference>
<feature type="region of interest" description="Disordered" evidence="2">
    <location>
        <begin position="1249"/>
        <end position="1277"/>
    </location>
</feature>
<evidence type="ECO:0000259" key="4">
    <source>
        <dbReference type="PROSITE" id="PS50234"/>
    </source>
</evidence>
<evidence type="ECO:0000256" key="3">
    <source>
        <dbReference type="SAM" id="Phobius"/>
    </source>
</evidence>